<evidence type="ECO:0008006" key="3">
    <source>
        <dbReference type="Google" id="ProtNLM"/>
    </source>
</evidence>
<evidence type="ECO:0000313" key="2">
    <source>
        <dbReference type="Proteomes" id="UP000007967"/>
    </source>
</evidence>
<dbReference type="PRINTS" id="PR00379">
    <property type="entry name" value="INTEIN"/>
</dbReference>
<evidence type="ECO:0000313" key="1">
    <source>
        <dbReference type="EMBL" id="ADB32142.1"/>
    </source>
</evidence>
<gene>
    <name evidence="1" type="ordered locus">Kfla_3078</name>
</gene>
<dbReference type="AlphaFoldDB" id="D2Q317"/>
<dbReference type="InterPro" id="IPR006142">
    <property type="entry name" value="INTEIN"/>
</dbReference>
<reference evidence="1 2" key="2">
    <citation type="journal article" date="2010" name="Stand. Genomic Sci.">
        <title>Complete genome sequence of Kribbella flavida type strain (IFO 14399).</title>
        <authorList>
            <person name="Pukall R."/>
            <person name="Lapidus A."/>
            <person name="Glavina Del Rio T."/>
            <person name="Copeland A."/>
            <person name="Tice H."/>
            <person name="Cheng J.-F."/>
            <person name="Lucas S."/>
            <person name="Chen F."/>
            <person name="Nolan M."/>
            <person name="LaButti K."/>
            <person name="Pati A."/>
            <person name="Ivanova N."/>
            <person name="Mavrommatis K."/>
            <person name="Mikhailova N."/>
            <person name="Pitluck S."/>
            <person name="Bruce D."/>
            <person name="Goodwin L."/>
            <person name="Land M."/>
            <person name="Hauser L."/>
            <person name="Chang Y.-J."/>
            <person name="Jeffries C.D."/>
            <person name="Chen A."/>
            <person name="Palaniappan K."/>
            <person name="Chain P."/>
            <person name="Rohde M."/>
            <person name="Goeker M."/>
            <person name="Bristow J."/>
            <person name="Eisen J.A."/>
            <person name="Markowitz V."/>
            <person name="Hugenholtz P."/>
            <person name="Kyrpides N.C."/>
            <person name="Klenk H.-P."/>
            <person name="Brettin T."/>
        </authorList>
    </citation>
    <scope>NUCLEOTIDE SEQUENCE [LARGE SCALE GENOMIC DNA]</scope>
    <source>
        <strain evidence="2">DSM 17836 / JCM 10339 / NBRC 14399</strain>
    </source>
</reference>
<dbReference type="OrthoDB" id="3366805at2"/>
<dbReference type="eggNOG" id="COG3780">
    <property type="taxonomic scope" value="Bacteria"/>
</dbReference>
<proteinExistence type="predicted"/>
<protein>
    <recommendedName>
        <fullName evidence="3">DOD-type homing endonuclease domain-containing protein</fullName>
    </recommendedName>
</protein>
<dbReference type="STRING" id="479435.Kfla_3078"/>
<keyword evidence="2" id="KW-1185">Reference proteome</keyword>
<dbReference type="Gene3D" id="3.10.28.10">
    <property type="entry name" value="Homing endonucleases"/>
    <property type="match status" value="1"/>
</dbReference>
<dbReference type="KEGG" id="kfl:Kfla_3078"/>
<dbReference type="EMBL" id="CP001736">
    <property type="protein sequence ID" value="ADB32142.1"/>
    <property type="molecule type" value="Genomic_DNA"/>
</dbReference>
<organism evidence="1 2">
    <name type="scientific">Kribbella flavida (strain DSM 17836 / JCM 10339 / NBRC 14399)</name>
    <dbReference type="NCBI Taxonomy" id="479435"/>
    <lineage>
        <taxon>Bacteria</taxon>
        <taxon>Bacillati</taxon>
        <taxon>Actinomycetota</taxon>
        <taxon>Actinomycetes</taxon>
        <taxon>Propionibacteriales</taxon>
        <taxon>Kribbellaceae</taxon>
        <taxon>Kribbella</taxon>
    </lineage>
</organism>
<reference evidence="2" key="1">
    <citation type="submission" date="2009-09" db="EMBL/GenBank/DDBJ databases">
        <title>The complete genome of Kribbella flavida DSM 17836.</title>
        <authorList>
            <consortium name="US DOE Joint Genome Institute (JGI-PGF)"/>
            <person name="Lucas S."/>
            <person name="Copeland A."/>
            <person name="Lapidus A."/>
            <person name="Glavina del Rio T."/>
            <person name="Dalin E."/>
            <person name="Tice H."/>
            <person name="Bruce D."/>
            <person name="Goodwin L."/>
            <person name="Pitluck S."/>
            <person name="Kyrpides N."/>
            <person name="Mavromatis K."/>
            <person name="Ivanova N."/>
            <person name="Saunders E."/>
            <person name="Brettin T."/>
            <person name="Detter J.C."/>
            <person name="Han C."/>
            <person name="Larimer F."/>
            <person name="Land M."/>
            <person name="Hauser L."/>
            <person name="Markowitz V."/>
            <person name="Cheng J.-F."/>
            <person name="Hugenholtz P."/>
            <person name="Woyke T."/>
            <person name="Wu D."/>
            <person name="Pukall R."/>
            <person name="Klenk H.-P."/>
            <person name="Eisen J.A."/>
        </authorList>
    </citation>
    <scope>NUCLEOTIDE SEQUENCE [LARGE SCALE GENOMIC DNA]</scope>
    <source>
        <strain evidence="2">DSM 17836 / JCM 10339 / NBRC 14399</strain>
    </source>
</reference>
<dbReference type="InterPro" id="IPR027434">
    <property type="entry name" value="Homing_endonucl"/>
</dbReference>
<name>D2Q317_KRIFD</name>
<dbReference type="Proteomes" id="UP000007967">
    <property type="component" value="Chromosome"/>
</dbReference>
<accession>D2Q317</accession>
<dbReference type="GO" id="GO:0016539">
    <property type="term" value="P:intein-mediated protein splicing"/>
    <property type="evidence" value="ECO:0007669"/>
    <property type="project" value="InterPro"/>
</dbReference>
<sequence length="249" mass="27683">MYDAGTRRLALDALGSGESLSSVSRRLGMSRSALRGWREGPEPAVDPTACPRCTASSLAKAPYARLLGLYLGDGCVSAQAKGVHALRISCDDSYPDLIAEVRATIAAVYSARPVHRVAAPGCTQVVSYWKHWPCLFPQHGPGRKHLRRIELDGWQREIVADHPEDFVRGLFMSDGCRVANWATRRTGDQVRRYEYTRYLFANESADIMRLCQWALDLLGVAWRMPRRNALSVARRDAVAVLDRIVGTKA</sequence>
<dbReference type="RefSeq" id="WP_012920698.1">
    <property type="nucleotide sequence ID" value="NC_013729.1"/>
</dbReference>
<dbReference type="HOGENOM" id="CLU_095291_0_0_11"/>